<protein>
    <submittedName>
        <fullName evidence="3">Leucine-rich repeat-containing protein 74B-like</fullName>
    </submittedName>
</protein>
<dbReference type="OrthoDB" id="8436363at2759"/>
<evidence type="ECO:0000256" key="1">
    <source>
        <dbReference type="SAM" id="MobiDB-lite"/>
    </source>
</evidence>
<feature type="compositionally biased region" description="Basic residues" evidence="1">
    <location>
        <begin position="555"/>
        <end position="566"/>
    </location>
</feature>
<organism evidence="2 3">
    <name type="scientific">Spodoptera frugiperda</name>
    <name type="common">Fall armyworm</name>
    <dbReference type="NCBI Taxonomy" id="7108"/>
    <lineage>
        <taxon>Eukaryota</taxon>
        <taxon>Metazoa</taxon>
        <taxon>Ecdysozoa</taxon>
        <taxon>Arthropoda</taxon>
        <taxon>Hexapoda</taxon>
        <taxon>Insecta</taxon>
        <taxon>Pterygota</taxon>
        <taxon>Neoptera</taxon>
        <taxon>Endopterygota</taxon>
        <taxon>Lepidoptera</taxon>
        <taxon>Glossata</taxon>
        <taxon>Ditrysia</taxon>
        <taxon>Noctuoidea</taxon>
        <taxon>Noctuidae</taxon>
        <taxon>Amphipyrinae</taxon>
        <taxon>Spodoptera</taxon>
    </lineage>
</organism>
<keyword evidence="2" id="KW-1185">Reference proteome</keyword>
<dbReference type="PANTHER" id="PTHR24114:SF2">
    <property type="entry name" value="F-BOX DOMAIN-CONTAINING PROTEIN-RELATED"/>
    <property type="match status" value="1"/>
</dbReference>
<dbReference type="AlphaFoldDB" id="A0A9R0ETH3"/>
<dbReference type="InterPro" id="IPR032675">
    <property type="entry name" value="LRR_dom_sf"/>
</dbReference>
<feature type="compositionally biased region" description="Pro residues" evidence="1">
    <location>
        <begin position="541"/>
        <end position="554"/>
    </location>
</feature>
<gene>
    <name evidence="3" type="primary">LOC118282428</name>
</gene>
<feature type="region of interest" description="Disordered" evidence="1">
    <location>
        <begin position="537"/>
        <end position="566"/>
    </location>
</feature>
<accession>A0A9R0ETH3</accession>
<sequence>MALTARSTRSKLRQSGLSVQINEEHVSIVDLLEASNLDISSSDSGLELWDLQFKPEENEKKKLFSQGLYKPGSGEICAEYITVSASSVLNHVYYAYPSVKDPGIEEALLLPEKPKEYEDDGQELYLELCKEANQAPIRIFHKGLLTDTIDLRYYGIHPGGMRAMSLALSRNRNVKTLDLTSNFLNDLDACYHLGQTFSFSNAIKRLILKQCNIRQAGIRPLVVYFYTRNFDLLDLSENILCDEGIEYVIEQLNRGAVFNRLILRRNFLTSACLRPLATALECHDKIKHLDLSWNNFVAPYGPKALFRVLEESEVIAELDMSWTNLKLSTELKHLFNIRTLKKLNLSHNALTSASARVIARNLHISQGLDVLDLSANPFTPSDALFLLSKMKLMKVKLRELRLDDISVSKEFPADLKEILQLHFRRNTIVTYGHVLRNYTLPEKDIKILIMKRLVHTTKKKASKNGVDVLLYLLEKNRTEKYLDLAEFNRCMKANDTQLKDEFLEQMYRSFQGIKNDKGAKSANLDVIVDYIHRLWPDKKLPPTPPPTPPPPPPPPKKKGKKLGKKK</sequence>
<proteinExistence type="predicted"/>
<evidence type="ECO:0000313" key="3">
    <source>
        <dbReference type="RefSeq" id="XP_035459398.2"/>
    </source>
</evidence>
<dbReference type="Pfam" id="PF13516">
    <property type="entry name" value="LRR_6"/>
    <property type="match status" value="1"/>
</dbReference>
<dbReference type="Proteomes" id="UP000829999">
    <property type="component" value="Chromosome 20"/>
</dbReference>
<dbReference type="Gene3D" id="3.80.10.10">
    <property type="entry name" value="Ribonuclease Inhibitor"/>
    <property type="match status" value="1"/>
</dbReference>
<name>A0A9R0ETH3_SPOFR</name>
<dbReference type="InterPro" id="IPR001611">
    <property type="entry name" value="Leu-rich_rpt"/>
</dbReference>
<dbReference type="SUPFAM" id="SSF52047">
    <property type="entry name" value="RNI-like"/>
    <property type="match status" value="1"/>
</dbReference>
<reference evidence="3" key="1">
    <citation type="submission" date="2025-08" db="UniProtKB">
        <authorList>
            <consortium name="RefSeq"/>
        </authorList>
    </citation>
    <scope>IDENTIFICATION</scope>
    <source>
        <tissue evidence="3">Whole larval tissue</tissue>
    </source>
</reference>
<dbReference type="GeneID" id="118282428"/>
<dbReference type="PANTHER" id="PTHR24114">
    <property type="entry name" value="LEUCINE RICH REPEAT FAMILY PROTEIN"/>
    <property type="match status" value="1"/>
</dbReference>
<dbReference type="InterPro" id="IPR052394">
    <property type="entry name" value="LRR-containing"/>
</dbReference>
<evidence type="ECO:0000313" key="2">
    <source>
        <dbReference type="Proteomes" id="UP000829999"/>
    </source>
</evidence>
<dbReference type="RefSeq" id="XP_035459398.2">
    <property type="nucleotide sequence ID" value="XM_035603505.2"/>
</dbReference>